<reference evidence="1" key="2">
    <citation type="submission" date="2011-01" db="EMBL/GenBank/DDBJ databases">
        <title>The Non-contiguous Finished genome of Clostridium papyrosolvens.</title>
        <authorList>
            <person name="Lucas S."/>
            <person name="Copeland A."/>
            <person name="Lapidus A."/>
            <person name="Cheng J.-F."/>
            <person name="Goodwin L."/>
            <person name="Pitluck S."/>
            <person name="Misra M."/>
            <person name="Chertkov O."/>
            <person name="Detter J.C."/>
            <person name="Han C."/>
            <person name="Tapia R."/>
            <person name="Land M."/>
            <person name="Hauser L."/>
            <person name="Kyrpides N."/>
            <person name="Ivanova N."/>
            <person name="Pagani I."/>
            <person name="Mouttaki H."/>
            <person name="He Z."/>
            <person name="Zhou J."/>
            <person name="Hemme C.L."/>
            <person name="Woyke T."/>
        </authorList>
    </citation>
    <scope>NUCLEOTIDE SEQUENCE [LARGE SCALE GENOMIC DNA]</scope>
    <source>
        <strain evidence="1">DSM 2782</strain>
    </source>
</reference>
<evidence type="ECO:0000313" key="2">
    <source>
        <dbReference type="Proteomes" id="UP000003860"/>
    </source>
</evidence>
<dbReference type="Proteomes" id="UP000003860">
    <property type="component" value="Unassembled WGS sequence"/>
</dbReference>
<dbReference type="AlphaFoldDB" id="F1THH2"/>
<keyword evidence="2" id="KW-1185">Reference proteome</keyword>
<dbReference type="OrthoDB" id="2047881at2"/>
<gene>
    <name evidence="1" type="ORF">Cpap_0469</name>
</gene>
<evidence type="ECO:0000313" key="1">
    <source>
        <dbReference type="EMBL" id="EGD46175.1"/>
    </source>
</evidence>
<organism evidence="1 2">
    <name type="scientific">Ruminiclostridium papyrosolvens DSM 2782</name>
    <dbReference type="NCBI Taxonomy" id="588581"/>
    <lineage>
        <taxon>Bacteria</taxon>
        <taxon>Bacillati</taxon>
        <taxon>Bacillota</taxon>
        <taxon>Clostridia</taxon>
        <taxon>Eubacteriales</taxon>
        <taxon>Oscillospiraceae</taxon>
        <taxon>Ruminiclostridium</taxon>
    </lineage>
</organism>
<accession>F1THH2</accession>
<evidence type="ECO:0008006" key="3">
    <source>
        <dbReference type="Google" id="ProtNLM"/>
    </source>
</evidence>
<dbReference type="eggNOG" id="ENOG50330TC">
    <property type="taxonomic scope" value="Bacteria"/>
</dbReference>
<comment type="caution">
    <text evidence="1">The sequence shown here is derived from an EMBL/GenBank/DDBJ whole genome shotgun (WGS) entry which is preliminary data.</text>
</comment>
<proteinExistence type="predicted"/>
<dbReference type="STRING" id="588581.Cpap_0469"/>
<name>F1THH2_9FIRM</name>
<dbReference type="EMBL" id="ACXX02000016">
    <property type="protein sequence ID" value="EGD46175.1"/>
    <property type="molecule type" value="Genomic_DNA"/>
</dbReference>
<sequence>MGKHLPLANNFTVYKDEIELIQAQNRVECDLYSIIANIIRISKQGGNISLRDVSVRRTTDFSRSFKGDVGFPDFVIRTREKSENAAILGAVEIKYIGLNLEDYIEQLNGHIDFYKQVIYTNGIEWRFYHLDQLGNKKLIWEVSLGESNGEAIIWNDEEKWWDLLVKIDNITWAKQK</sequence>
<protein>
    <recommendedName>
        <fullName evidence="3">Type I restriction enzyme R protein N-terminal domain-containing protein</fullName>
    </recommendedName>
</protein>
<reference evidence="1" key="1">
    <citation type="submission" date="2009-07" db="EMBL/GenBank/DDBJ databases">
        <authorList>
            <consortium name="US DOE Joint Genome Institute (JGI-PGF)"/>
            <person name="Lucas S."/>
            <person name="Copeland A."/>
            <person name="Lapidus A."/>
            <person name="Glavina del Rio T."/>
            <person name="Tice H."/>
            <person name="Bruce D."/>
            <person name="Goodwin L."/>
            <person name="Pitluck S."/>
            <person name="Larimer F."/>
            <person name="Land M.L."/>
            <person name="Mouttaki H."/>
            <person name="He Z."/>
            <person name="Zhou J."/>
            <person name="Hemme C.L."/>
        </authorList>
    </citation>
    <scope>NUCLEOTIDE SEQUENCE</scope>
    <source>
        <strain evidence="1">DSM 2782</strain>
    </source>
</reference>
<dbReference type="RefSeq" id="WP_004621882.1">
    <property type="nucleotide sequence ID" value="NZ_ACXX02000016.1"/>
</dbReference>